<evidence type="ECO:0000256" key="2">
    <source>
        <dbReference type="ARBA" id="ARBA00012552"/>
    </source>
</evidence>
<evidence type="ECO:0000256" key="10">
    <source>
        <dbReference type="ARBA" id="ARBA00022884"/>
    </source>
</evidence>
<dbReference type="InterPro" id="IPR038557">
    <property type="entry name" value="RLR_C_sf"/>
</dbReference>
<evidence type="ECO:0000313" key="14">
    <source>
        <dbReference type="Ensembl" id="ENSAMXP00005049940.1"/>
    </source>
</evidence>
<dbReference type="PROSITE" id="PS51194">
    <property type="entry name" value="HELICASE_CTER"/>
    <property type="match status" value="1"/>
</dbReference>
<keyword evidence="3" id="KW-0963">Cytoplasm</keyword>
<dbReference type="SUPFAM" id="SSF52540">
    <property type="entry name" value="P-loop containing nucleoside triphosphate hydrolases"/>
    <property type="match status" value="1"/>
</dbReference>
<evidence type="ECO:0000259" key="13">
    <source>
        <dbReference type="PROSITE" id="PS51789"/>
    </source>
</evidence>
<keyword evidence="8" id="KW-0862">Zinc</keyword>
<organism evidence="14 15">
    <name type="scientific">Astyanax mexicanus</name>
    <name type="common">Blind cave fish</name>
    <name type="synonym">Astyanax fasciatus mexicanus</name>
    <dbReference type="NCBI Taxonomy" id="7994"/>
    <lineage>
        <taxon>Eukaryota</taxon>
        <taxon>Metazoa</taxon>
        <taxon>Chordata</taxon>
        <taxon>Craniata</taxon>
        <taxon>Vertebrata</taxon>
        <taxon>Euteleostomi</taxon>
        <taxon>Actinopterygii</taxon>
        <taxon>Neopterygii</taxon>
        <taxon>Teleostei</taxon>
        <taxon>Ostariophysi</taxon>
        <taxon>Characiformes</taxon>
        <taxon>Characoidei</taxon>
        <taxon>Acestrorhamphidae</taxon>
        <taxon>Acestrorhamphinae</taxon>
        <taxon>Astyanax</taxon>
    </lineage>
</organism>
<dbReference type="InterPro" id="IPR041204">
    <property type="entry name" value="RIG-I-like_C"/>
</dbReference>
<dbReference type="Gene3D" id="2.170.150.30">
    <property type="entry name" value="RIG-I-like receptor, C-terminal regulatory domain"/>
    <property type="match status" value="1"/>
</dbReference>
<name>A0A8B9LG79_ASTMX</name>
<dbReference type="GO" id="GO:0008270">
    <property type="term" value="F:zinc ion binding"/>
    <property type="evidence" value="ECO:0007669"/>
    <property type="project" value="TreeGrafter"/>
</dbReference>
<feature type="domain" description="Helicase C-terminal" evidence="12">
    <location>
        <begin position="212"/>
        <end position="390"/>
    </location>
</feature>
<evidence type="ECO:0000256" key="9">
    <source>
        <dbReference type="ARBA" id="ARBA00022840"/>
    </source>
</evidence>
<dbReference type="CDD" id="cd12090">
    <property type="entry name" value="MDA5_ID"/>
    <property type="match status" value="1"/>
</dbReference>
<dbReference type="PANTHER" id="PTHR14074:SF7">
    <property type="entry name" value="ATP-DEPENDENT RNA HELICASE DHX58"/>
    <property type="match status" value="1"/>
</dbReference>
<dbReference type="InterPro" id="IPR027417">
    <property type="entry name" value="P-loop_NTPase"/>
</dbReference>
<evidence type="ECO:0000259" key="12">
    <source>
        <dbReference type="PROSITE" id="PS51194"/>
    </source>
</evidence>
<proteinExistence type="predicted"/>
<evidence type="ECO:0000256" key="7">
    <source>
        <dbReference type="ARBA" id="ARBA00022806"/>
    </source>
</evidence>
<keyword evidence="5" id="KW-0547">Nucleotide-binding</keyword>
<keyword evidence="4" id="KW-0479">Metal-binding</keyword>
<dbReference type="InterPro" id="IPR021673">
    <property type="entry name" value="RLR_CTR"/>
</dbReference>
<keyword evidence="10" id="KW-0694">RNA-binding</keyword>
<evidence type="ECO:0000256" key="1">
    <source>
        <dbReference type="ARBA" id="ARBA00004496"/>
    </source>
</evidence>
<evidence type="ECO:0000256" key="4">
    <source>
        <dbReference type="ARBA" id="ARBA00022723"/>
    </source>
</evidence>
<dbReference type="GO" id="GO:0003725">
    <property type="term" value="F:double-stranded RNA binding"/>
    <property type="evidence" value="ECO:0007669"/>
    <property type="project" value="TreeGrafter"/>
</dbReference>
<keyword evidence="7" id="KW-0347">Helicase</keyword>
<dbReference type="GO" id="GO:0140374">
    <property type="term" value="P:antiviral innate immune response"/>
    <property type="evidence" value="ECO:0007669"/>
    <property type="project" value="TreeGrafter"/>
</dbReference>
<dbReference type="PANTHER" id="PTHR14074">
    <property type="entry name" value="HELICASE WITH DEATH DOMAIN-RELATED"/>
    <property type="match status" value="1"/>
</dbReference>
<dbReference type="GO" id="GO:0016787">
    <property type="term" value="F:hydrolase activity"/>
    <property type="evidence" value="ECO:0007669"/>
    <property type="project" value="UniProtKB-KW"/>
</dbReference>
<keyword evidence="11" id="KW-0051">Antiviral defense</keyword>
<protein>
    <recommendedName>
        <fullName evidence="2">RNA helicase</fullName>
        <ecNumber evidence="2">3.6.4.13</ecNumber>
    </recommendedName>
</protein>
<accession>A0A8B9LG79</accession>
<dbReference type="Pfam" id="PF00271">
    <property type="entry name" value="Helicase_C"/>
    <property type="match status" value="1"/>
</dbReference>
<dbReference type="GO" id="GO:0003724">
    <property type="term" value="F:RNA helicase activity"/>
    <property type="evidence" value="ECO:0007669"/>
    <property type="project" value="UniProtKB-EC"/>
</dbReference>
<dbReference type="Proteomes" id="UP000694621">
    <property type="component" value="Unplaced"/>
</dbReference>
<dbReference type="AlphaFoldDB" id="A0A8B9LG79"/>
<keyword evidence="9" id="KW-0067">ATP-binding</keyword>
<sequence>DAVYNKIMARYVKSKLEGVRNLPQILGLTASPGTGGSRTLEGAVNHVLQICANLDSVIVSTEEYVPVLKEAVPRPIKKYDIVETRVFDPFGDHLKMMMKIIHGFMPLEAQINLREMGTQEYEADVVELEKKGVQREDRSLAQCALHLRKYNDALLINDTVRMVDALRLLEEFYSSKMENTMDATNLFLLGLFEENHVELKLLASNAQNENPKLDQLQSTLLEQFQDENSRGILFSKTREGTRCLCDWVCANRKLKRADIRAAILTGAGNGANHMTQRGQKETIQKFRDGTLNLLISTSVAEEGLDIPECNVVVRYGLLTNEIAQQQASGRARAQNSVYSVVAQVGGREMRREKTNEYLEELTGRAVAQVQKMDRREFCKKVCELQKAAVMDRILASRQKEEKRKRYNPSQVQFTCRSCFIAVGHGDDIRVVNNNHHVNINQDFKNYYKVGGQVHLDRTFEDWEPGRVISCASCGREWGMEIKLRKVVMLPCLKIKNFSMKTPEGNRVAKQWKEVEFPVEEFDFIKDIPNQNELENL</sequence>
<dbReference type="Pfam" id="PF18119">
    <property type="entry name" value="RIG-I_C"/>
    <property type="match status" value="1"/>
</dbReference>
<dbReference type="InterPro" id="IPR051363">
    <property type="entry name" value="RLR_Helicase"/>
</dbReference>
<dbReference type="InterPro" id="IPR001650">
    <property type="entry name" value="Helicase_C-like"/>
</dbReference>
<evidence type="ECO:0000256" key="6">
    <source>
        <dbReference type="ARBA" id="ARBA00022801"/>
    </source>
</evidence>
<evidence type="ECO:0000256" key="11">
    <source>
        <dbReference type="ARBA" id="ARBA00023118"/>
    </source>
</evidence>
<dbReference type="GO" id="GO:0005524">
    <property type="term" value="F:ATP binding"/>
    <property type="evidence" value="ECO:0007669"/>
    <property type="project" value="UniProtKB-KW"/>
</dbReference>
<evidence type="ECO:0000256" key="8">
    <source>
        <dbReference type="ARBA" id="ARBA00022833"/>
    </source>
</evidence>
<dbReference type="PROSITE" id="PS51789">
    <property type="entry name" value="RLR_CTR"/>
    <property type="match status" value="1"/>
</dbReference>
<evidence type="ECO:0000313" key="15">
    <source>
        <dbReference type="Proteomes" id="UP000694621"/>
    </source>
</evidence>
<dbReference type="GO" id="GO:0039536">
    <property type="term" value="P:negative regulation of RIG-I signaling pathway"/>
    <property type="evidence" value="ECO:0007669"/>
    <property type="project" value="TreeGrafter"/>
</dbReference>
<dbReference type="Gene3D" id="3.40.50.300">
    <property type="entry name" value="P-loop containing nucleotide triphosphate hydrolases"/>
    <property type="match status" value="2"/>
</dbReference>
<dbReference type="Pfam" id="PF11648">
    <property type="entry name" value="RIG-I_C-RD"/>
    <property type="match status" value="1"/>
</dbReference>
<comment type="subcellular location">
    <subcellularLocation>
        <location evidence="1">Cytoplasm</location>
    </subcellularLocation>
</comment>
<evidence type="ECO:0000256" key="5">
    <source>
        <dbReference type="ARBA" id="ARBA00022741"/>
    </source>
</evidence>
<dbReference type="Gene3D" id="1.20.1320.30">
    <property type="match status" value="1"/>
</dbReference>
<feature type="domain" description="RLR CTR" evidence="13">
    <location>
        <begin position="401"/>
        <end position="528"/>
    </location>
</feature>
<evidence type="ECO:0000256" key="3">
    <source>
        <dbReference type="ARBA" id="ARBA00022490"/>
    </source>
</evidence>
<keyword evidence="6" id="KW-0378">Hydrolase</keyword>
<dbReference type="SMART" id="SM00490">
    <property type="entry name" value="HELICc"/>
    <property type="match status" value="1"/>
</dbReference>
<reference evidence="14" key="1">
    <citation type="submission" date="2025-08" db="UniProtKB">
        <authorList>
            <consortium name="Ensembl"/>
        </authorList>
    </citation>
    <scope>IDENTIFICATION</scope>
</reference>
<dbReference type="Ensembl" id="ENSAMXT00005054133.1">
    <property type="protein sequence ID" value="ENSAMXP00005049940.1"/>
    <property type="gene ID" value="ENSAMXG00005022669.1"/>
</dbReference>
<dbReference type="GO" id="GO:0003727">
    <property type="term" value="F:single-stranded RNA binding"/>
    <property type="evidence" value="ECO:0007669"/>
    <property type="project" value="TreeGrafter"/>
</dbReference>
<dbReference type="GO" id="GO:0002753">
    <property type="term" value="P:cytoplasmic pattern recognition receptor signaling pathway"/>
    <property type="evidence" value="ECO:0007669"/>
    <property type="project" value="TreeGrafter"/>
</dbReference>
<dbReference type="EC" id="3.6.4.13" evidence="2"/>
<dbReference type="GO" id="GO:0005737">
    <property type="term" value="C:cytoplasm"/>
    <property type="evidence" value="ECO:0007669"/>
    <property type="project" value="UniProtKB-SubCell"/>
</dbReference>